<dbReference type="PANTHER" id="PTHR21089">
    <property type="entry name" value="SHIKIMATE DEHYDROGENASE"/>
    <property type="match status" value="1"/>
</dbReference>
<dbReference type="Gene3D" id="3.20.20.70">
    <property type="entry name" value="Aldolase class I"/>
    <property type="match status" value="1"/>
</dbReference>
<feature type="domain" description="Shikimate dehydrogenase substrate binding N-terminal" evidence="9">
    <location>
        <begin position="220"/>
        <end position="302"/>
    </location>
</feature>
<keyword evidence="3" id="KW-0028">Amino-acid biosynthesis</keyword>
<sequence length="477" mass="53494">MLCAIINGPSFIEAKQQILNSLPFVESIELRIDHLSSLSEEEIHKLVVLAKKPILTLKQIESIPHETWVKQVINLAKFHPEYLDIDYSFPKDALSHIQRCYPDIKILLSFHSDTHVHLPTIYKNMLKIPAHEYKLAVSPTSSLETFHYIRYKNQLPENTTLICMGDIGVPSRILSPLMKNKRNYISAPHVPPIAPGQLSLDKLLDYNYTHLSEKSHIYGLIGNPVNRSISHISHNKLFSDLKLSASYIKILLAPEELEPFITLSQELPFKGLSITMPFKTKILKYIDVLDSSATQCQACNTLVFKNKTLIGYNTDGLGAIRLFSNKGISIKGSRIGIIGAGGTAKAIASACAHLGADIYIFNRSIAPGAHLADLCGGSFFPLNELSNKHLIDILILCLPPEVSFPEIFPPTILDVNTLPKESSYIKKAKQKGCRILYGYELFAQQALLQFSLWFPKTISQQHCDQFLVYIENIMNSM</sequence>
<organism evidence="10 11">
    <name type="scientific">Chlamydia avium</name>
    <dbReference type="NCBI Taxonomy" id="1457141"/>
    <lineage>
        <taxon>Bacteria</taxon>
        <taxon>Pseudomonadati</taxon>
        <taxon>Chlamydiota</taxon>
        <taxon>Chlamydiia</taxon>
        <taxon>Chlamydiales</taxon>
        <taxon>Chlamydiaceae</taxon>
        <taxon>Chlamydia/Chlamydophila group</taxon>
        <taxon>Chlamydia</taxon>
    </lineage>
</organism>
<dbReference type="InterPro" id="IPR013785">
    <property type="entry name" value="Aldolase_TIM"/>
</dbReference>
<evidence type="ECO:0000256" key="6">
    <source>
        <dbReference type="ARBA" id="ARBA00023141"/>
    </source>
</evidence>
<dbReference type="Gene3D" id="3.40.50.10860">
    <property type="entry name" value="Leucine Dehydrogenase, chain A, domain 1"/>
    <property type="match status" value="1"/>
</dbReference>
<comment type="catalytic activity">
    <reaction evidence="7">
        <text>shikimate + NADP(+) = 3-dehydroshikimate + NADPH + H(+)</text>
        <dbReference type="Rhea" id="RHEA:17737"/>
        <dbReference type="ChEBI" id="CHEBI:15378"/>
        <dbReference type="ChEBI" id="CHEBI:16630"/>
        <dbReference type="ChEBI" id="CHEBI:36208"/>
        <dbReference type="ChEBI" id="CHEBI:57783"/>
        <dbReference type="ChEBI" id="CHEBI:58349"/>
        <dbReference type="EC" id="1.1.1.25"/>
    </reaction>
</comment>
<gene>
    <name evidence="10" type="primary">aroE</name>
    <name evidence="10" type="ORF">CP10881SC42_0911</name>
</gene>
<dbReference type="Pfam" id="PF01488">
    <property type="entry name" value="Shikimate_DH"/>
    <property type="match status" value="1"/>
</dbReference>
<dbReference type="InterPro" id="IPR011342">
    <property type="entry name" value="Shikimate_DH"/>
</dbReference>
<feature type="domain" description="Quinate/shikimate 5-dehydrogenase/glutamyl-tRNA reductase" evidence="8">
    <location>
        <begin position="329"/>
        <end position="395"/>
    </location>
</feature>
<dbReference type="Pfam" id="PF01487">
    <property type="entry name" value="DHquinase_I"/>
    <property type="match status" value="1"/>
</dbReference>
<keyword evidence="6" id="KW-0057">Aromatic amino acid biosynthesis</keyword>
<dbReference type="Pfam" id="PF08501">
    <property type="entry name" value="Shikimate_dh_N"/>
    <property type="match status" value="1"/>
</dbReference>
<proteinExistence type="predicted"/>
<dbReference type="CDD" id="cd00502">
    <property type="entry name" value="DHQase_I"/>
    <property type="match status" value="1"/>
</dbReference>
<evidence type="ECO:0000256" key="5">
    <source>
        <dbReference type="ARBA" id="ARBA00023002"/>
    </source>
</evidence>
<dbReference type="Proteomes" id="UP000014821">
    <property type="component" value="Unassembled WGS sequence"/>
</dbReference>
<evidence type="ECO:0000256" key="7">
    <source>
        <dbReference type="ARBA" id="ARBA00049442"/>
    </source>
</evidence>
<evidence type="ECO:0000256" key="1">
    <source>
        <dbReference type="ARBA" id="ARBA00004871"/>
    </source>
</evidence>
<dbReference type="NCBIfam" id="TIGR00507">
    <property type="entry name" value="aroE"/>
    <property type="match status" value="1"/>
</dbReference>
<comment type="caution">
    <text evidence="10">The sequence shown here is derived from an EMBL/GenBank/DDBJ whole genome shotgun (WGS) entry which is preliminary data.</text>
</comment>
<evidence type="ECO:0000256" key="3">
    <source>
        <dbReference type="ARBA" id="ARBA00022605"/>
    </source>
</evidence>
<dbReference type="PANTHER" id="PTHR21089:SF1">
    <property type="entry name" value="BIFUNCTIONAL 3-DEHYDROQUINATE DEHYDRATASE_SHIKIMATE DEHYDROGENASE, CHLOROPLASTIC"/>
    <property type="match status" value="1"/>
</dbReference>
<evidence type="ECO:0000256" key="4">
    <source>
        <dbReference type="ARBA" id="ARBA00022857"/>
    </source>
</evidence>
<dbReference type="EC" id="1.1.1.25" evidence="2"/>
<evidence type="ECO:0000313" key="10">
    <source>
        <dbReference type="EMBL" id="EPP38239.1"/>
    </source>
</evidence>
<keyword evidence="4" id="KW-0521">NADP</keyword>
<dbReference type="InterPro" id="IPR046346">
    <property type="entry name" value="Aminoacid_DH-like_N_sf"/>
</dbReference>
<evidence type="ECO:0000259" key="8">
    <source>
        <dbReference type="Pfam" id="PF01488"/>
    </source>
</evidence>
<name>A0ABP2X5Z2_9CHLA</name>
<evidence type="ECO:0000256" key="2">
    <source>
        <dbReference type="ARBA" id="ARBA00012962"/>
    </source>
</evidence>
<accession>A0ABP2X5Z2</accession>
<dbReference type="InterPro" id="IPR001381">
    <property type="entry name" value="DHquinase_I"/>
</dbReference>
<dbReference type="SUPFAM" id="SSF51569">
    <property type="entry name" value="Aldolase"/>
    <property type="match status" value="1"/>
</dbReference>
<dbReference type="InterPro" id="IPR036291">
    <property type="entry name" value="NAD(P)-bd_dom_sf"/>
</dbReference>
<evidence type="ECO:0000259" key="9">
    <source>
        <dbReference type="Pfam" id="PF08501"/>
    </source>
</evidence>
<reference evidence="10" key="1">
    <citation type="submission" date="2013-04" db="EMBL/GenBank/DDBJ databases">
        <title>Genome sequence of Chlamydia psittaci 10_881_SC42.</title>
        <authorList>
            <person name="Huot-Creasy H."/>
            <person name="McCracken C.L."/>
            <person name="Humphries M."/>
            <person name="Sachse K."/>
            <person name="Laroucau K."/>
            <person name="Bavoil P."/>
            <person name="Myers G.S."/>
        </authorList>
    </citation>
    <scope>NUCLEOTIDE SEQUENCE [LARGE SCALE GENOMIC DNA]</scope>
    <source>
        <strain evidence="10">10_881_SC42</strain>
    </source>
</reference>
<dbReference type="SUPFAM" id="SSF51735">
    <property type="entry name" value="NAD(P)-binding Rossmann-fold domains"/>
    <property type="match status" value="1"/>
</dbReference>
<dbReference type="InterPro" id="IPR006151">
    <property type="entry name" value="Shikm_DH/Glu-tRNA_Rdtase"/>
</dbReference>
<keyword evidence="5 10" id="KW-0560">Oxidoreductase</keyword>
<dbReference type="GO" id="GO:0004764">
    <property type="term" value="F:shikimate 3-dehydrogenase (NADP+) activity"/>
    <property type="evidence" value="ECO:0007669"/>
    <property type="project" value="UniProtKB-EC"/>
</dbReference>
<dbReference type="SUPFAM" id="SSF53223">
    <property type="entry name" value="Aminoacid dehydrogenase-like, N-terminal domain"/>
    <property type="match status" value="1"/>
</dbReference>
<dbReference type="RefSeq" id="WP_020356400.1">
    <property type="nucleotide sequence ID" value="NZ_KE360587.1"/>
</dbReference>
<evidence type="ECO:0000313" key="11">
    <source>
        <dbReference type="Proteomes" id="UP000014821"/>
    </source>
</evidence>
<dbReference type="InterPro" id="IPR022893">
    <property type="entry name" value="Shikimate_DH_fam"/>
</dbReference>
<comment type="pathway">
    <text evidence="1">Metabolic intermediate biosynthesis; chorismate biosynthesis; chorismate from D-erythrose 4-phosphate and phosphoenolpyruvate: step 4/7.</text>
</comment>
<dbReference type="Gene3D" id="3.40.50.720">
    <property type="entry name" value="NAD(P)-binding Rossmann-like Domain"/>
    <property type="match status" value="1"/>
</dbReference>
<keyword evidence="11" id="KW-1185">Reference proteome</keyword>
<dbReference type="EMBL" id="ATND01000002">
    <property type="protein sequence ID" value="EPP38239.1"/>
    <property type="molecule type" value="Genomic_DNA"/>
</dbReference>
<protein>
    <recommendedName>
        <fullName evidence="2">shikimate dehydrogenase (NADP(+))</fullName>
        <ecNumber evidence="2">1.1.1.25</ecNumber>
    </recommendedName>
</protein>
<dbReference type="NCBIfam" id="NF006802">
    <property type="entry name" value="PRK09310.1"/>
    <property type="match status" value="1"/>
</dbReference>
<dbReference type="InterPro" id="IPR013708">
    <property type="entry name" value="Shikimate_DH-bd_N"/>
</dbReference>
<dbReference type="CDD" id="cd01065">
    <property type="entry name" value="NAD_bind_Shikimate_DH"/>
    <property type="match status" value="1"/>
</dbReference>